<dbReference type="WBParaSite" id="PS1159_v2.g21651.t1">
    <property type="protein sequence ID" value="PS1159_v2.g21651.t1"/>
    <property type="gene ID" value="PS1159_v2.g21651"/>
</dbReference>
<accession>A0AC35FWP5</accession>
<protein>
    <submittedName>
        <fullName evidence="2">G domain-containing protein</fullName>
    </submittedName>
</protein>
<evidence type="ECO:0000313" key="2">
    <source>
        <dbReference type="WBParaSite" id="PS1159_v2.g21651.t1"/>
    </source>
</evidence>
<reference evidence="2" key="1">
    <citation type="submission" date="2022-11" db="UniProtKB">
        <authorList>
            <consortium name="WormBaseParasite"/>
        </authorList>
    </citation>
    <scope>IDENTIFICATION</scope>
</reference>
<sequence>MDSYRQINILMLGLTGVGKSSFINSFANYFTYSTIQDAINANKPICLIPTFFEHTDQKMKGYPVRIYANDNENEDFTCAANSQTQSPKIYTFKFKEQKLEINIMDSPGAADTRGITMDKQNIQTILDAVSTFSQLHLICLLLKSTDPRLTPELQFGLNELLMHLHKNAVSNLVFVVTNSRASNFSLGHVSAPLKEYLKKLKKTSGIKIELNQSNVFCIDNEAFRLQCLWNQYPELKDSTQMAIVEGSWKASSEACKALIKRGLEINAHDVTETVSLNEARSAILLLNDPLTKIFVILQTCVKNYDKNQDAISVGIINNAHQDQDIQIRMIKAPKTICTKCKITCHQNCKLRGIRIKSASDEKLKDCSSFDRESGICFACGCHYKIHMRELYETEKTYRNQNFVDTINGSSGGEITPKNIREKLDHVIEELTKEKKMIEEALEKFGTFLRNNAILEYNFVLENRLELEIRLAEGNGDYKIATKTKEMLEKYKKEKEQLMDAIKNGKKQKEIITSQSIVKIREKLFEMKFYGKKIEELYEIQLKLSQADIIETDRIEYDAILPI</sequence>
<evidence type="ECO:0000313" key="1">
    <source>
        <dbReference type="Proteomes" id="UP000887580"/>
    </source>
</evidence>
<name>A0AC35FWP5_9BILA</name>
<dbReference type="Proteomes" id="UP000887580">
    <property type="component" value="Unplaced"/>
</dbReference>
<organism evidence="1 2">
    <name type="scientific">Panagrolaimus sp. PS1159</name>
    <dbReference type="NCBI Taxonomy" id="55785"/>
    <lineage>
        <taxon>Eukaryota</taxon>
        <taxon>Metazoa</taxon>
        <taxon>Ecdysozoa</taxon>
        <taxon>Nematoda</taxon>
        <taxon>Chromadorea</taxon>
        <taxon>Rhabditida</taxon>
        <taxon>Tylenchina</taxon>
        <taxon>Panagrolaimomorpha</taxon>
        <taxon>Panagrolaimoidea</taxon>
        <taxon>Panagrolaimidae</taxon>
        <taxon>Panagrolaimus</taxon>
    </lineage>
</organism>
<proteinExistence type="predicted"/>